<comment type="cofactor">
    <cofactor evidence="1">
        <name>FAD</name>
        <dbReference type="ChEBI" id="CHEBI:57692"/>
    </cofactor>
</comment>
<dbReference type="EMBL" id="CP010802">
    <property type="protein sequence ID" value="ALC17522.1"/>
    <property type="molecule type" value="Genomic_DNA"/>
</dbReference>
<keyword evidence="2" id="KW-0285">Flavoprotein</keyword>
<dbReference type="PATRIC" id="fig|1603606.3.peg.3015"/>
<dbReference type="Proteomes" id="UP000057158">
    <property type="component" value="Chromosome"/>
</dbReference>
<dbReference type="KEGG" id="des:DSOUD_2784"/>
<feature type="domain" description="FAD/NAD(P)-binding" evidence="5">
    <location>
        <begin position="4"/>
        <end position="283"/>
    </location>
</feature>
<keyword evidence="4" id="KW-0560">Oxidoreductase</keyword>
<organism evidence="6 7">
    <name type="scientific">Desulfuromonas soudanensis</name>
    <dbReference type="NCBI Taxonomy" id="1603606"/>
    <lineage>
        <taxon>Bacteria</taxon>
        <taxon>Pseudomonadati</taxon>
        <taxon>Thermodesulfobacteriota</taxon>
        <taxon>Desulfuromonadia</taxon>
        <taxon>Desulfuromonadales</taxon>
        <taxon>Desulfuromonadaceae</taxon>
        <taxon>Desulfuromonas</taxon>
    </lineage>
</organism>
<gene>
    <name evidence="6" type="ORF">DSOUD_2784</name>
</gene>
<dbReference type="Gene3D" id="3.50.50.100">
    <property type="match status" value="1"/>
</dbReference>
<dbReference type="GO" id="GO:0019646">
    <property type="term" value="P:aerobic electron transport chain"/>
    <property type="evidence" value="ECO:0007669"/>
    <property type="project" value="TreeGrafter"/>
</dbReference>
<reference evidence="6 7" key="1">
    <citation type="submission" date="2015-07" db="EMBL/GenBank/DDBJ databases">
        <title>Isolation and Genomic Characterization of a Novel Halophilic Metal-Reducing Deltaproteobacterium from the Deep Subsurface.</title>
        <authorList>
            <person name="Badalamenti J.P."/>
            <person name="Summers Z.M."/>
            <person name="Gralnick J.A."/>
            <person name="Bond D.R."/>
        </authorList>
    </citation>
    <scope>NUCLEOTIDE SEQUENCE [LARGE SCALE GENOMIC DNA]</scope>
    <source>
        <strain evidence="6 7">WTL</strain>
    </source>
</reference>
<dbReference type="PRINTS" id="PR00368">
    <property type="entry name" value="FADPNR"/>
</dbReference>
<evidence type="ECO:0000256" key="1">
    <source>
        <dbReference type="ARBA" id="ARBA00001974"/>
    </source>
</evidence>
<dbReference type="AlphaFoldDB" id="A0A0M4D891"/>
<dbReference type="STRING" id="1603606.DSOUD_2784"/>
<evidence type="ECO:0000256" key="3">
    <source>
        <dbReference type="ARBA" id="ARBA00022827"/>
    </source>
</evidence>
<evidence type="ECO:0000313" key="6">
    <source>
        <dbReference type="EMBL" id="ALC17522.1"/>
    </source>
</evidence>
<evidence type="ECO:0000256" key="2">
    <source>
        <dbReference type="ARBA" id="ARBA00022630"/>
    </source>
</evidence>
<dbReference type="PANTHER" id="PTHR42913">
    <property type="entry name" value="APOPTOSIS-INDUCING FACTOR 1"/>
    <property type="match status" value="1"/>
</dbReference>
<name>A0A0M4D891_9BACT</name>
<dbReference type="PANTHER" id="PTHR42913:SF9">
    <property type="entry name" value="SLR1591 PROTEIN"/>
    <property type="match status" value="1"/>
</dbReference>
<dbReference type="RefSeq" id="WP_053551524.1">
    <property type="nucleotide sequence ID" value="NZ_CP010802.1"/>
</dbReference>
<proteinExistence type="predicted"/>
<dbReference type="OrthoDB" id="9767928at2"/>
<accession>A0A0M4D891</accession>
<dbReference type="GO" id="GO:0003955">
    <property type="term" value="F:NAD(P)H dehydrogenase (quinone) activity"/>
    <property type="evidence" value="ECO:0007669"/>
    <property type="project" value="TreeGrafter"/>
</dbReference>
<keyword evidence="3" id="KW-0274">FAD</keyword>
<evidence type="ECO:0000259" key="5">
    <source>
        <dbReference type="Pfam" id="PF07992"/>
    </source>
</evidence>
<sequence>MGKHLVLAGGGHAHMTVLARLDQFVGRGHRVTLISPSPYQYYSGMGPGLLAGTYRPQEVRFHIRKMIEAPGGSFLEDRVSGIDAAGKRLHLASGGDLSYDAVSFNTGSGVPLGSLDGGSPNVLPVKPIENLLRVRETLLSWKEKRPPRLLVVGGGPAGVELAGNLWRLLRELDREGNISLVGGSRILKAFPDRVRTLARRSLENRGIVLHQGVRTKSLAGKVALLSDGASIPFDLALVAVGVSPAPLFRDSGLATGEDGGLTVNAFLQSPDYPEIFGGGDCIHFAPSPLDKVGVHAVRQNPVLLHNLLAALDGGPLRPYLPPSAYLLILNLGDGRGILSRRGWTVDGRLAFLAKDYIDRRFMKKFQISGELKEEA</sequence>
<dbReference type="Pfam" id="PF07992">
    <property type="entry name" value="Pyr_redox_2"/>
    <property type="match status" value="1"/>
</dbReference>
<evidence type="ECO:0000313" key="7">
    <source>
        <dbReference type="Proteomes" id="UP000057158"/>
    </source>
</evidence>
<protein>
    <submittedName>
        <fullName evidence="6">Pyridine nucleotide-disulfide oxidoreductase family protein</fullName>
    </submittedName>
</protein>
<dbReference type="InterPro" id="IPR036188">
    <property type="entry name" value="FAD/NAD-bd_sf"/>
</dbReference>
<evidence type="ECO:0000256" key="4">
    <source>
        <dbReference type="ARBA" id="ARBA00023002"/>
    </source>
</evidence>
<dbReference type="SUPFAM" id="SSF51905">
    <property type="entry name" value="FAD/NAD(P)-binding domain"/>
    <property type="match status" value="2"/>
</dbReference>
<dbReference type="InterPro" id="IPR023753">
    <property type="entry name" value="FAD/NAD-binding_dom"/>
</dbReference>
<keyword evidence="7" id="KW-1185">Reference proteome</keyword>
<dbReference type="InterPro" id="IPR051169">
    <property type="entry name" value="NADH-Q_oxidoreductase"/>
</dbReference>